<organism evidence="1 2">
    <name type="scientific">Panagrolaimus superbus</name>
    <dbReference type="NCBI Taxonomy" id="310955"/>
    <lineage>
        <taxon>Eukaryota</taxon>
        <taxon>Metazoa</taxon>
        <taxon>Ecdysozoa</taxon>
        <taxon>Nematoda</taxon>
        <taxon>Chromadorea</taxon>
        <taxon>Rhabditida</taxon>
        <taxon>Tylenchina</taxon>
        <taxon>Panagrolaimomorpha</taxon>
        <taxon>Panagrolaimoidea</taxon>
        <taxon>Panagrolaimidae</taxon>
        <taxon>Panagrolaimus</taxon>
    </lineage>
</organism>
<protein>
    <submittedName>
        <fullName evidence="2">Uncharacterized protein</fullName>
    </submittedName>
</protein>
<keyword evidence="1" id="KW-1185">Reference proteome</keyword>
<name>A0A914Z2Q3_9BILA</name>
<dbReference type="Proteomes" id="UP000887577">
    <property type="component" value="Unplaced"/>
</dbReference>
<dbReference type="WBParaSite" id="PSU_v2.g4536.t1">
    <property type="protein sequence ID" value="PSU_v2.g4536.t1"/>
    <property type="gene ID" value="PSU_v2.g4536"/>
</dbReference>
<dbReference type="AlphaFoldDB" id="A0A914Z2Q3"/>
<evidence type="ECO:0000313" key="2">
    <source>
        <dbReference type="WBParaSite" id="PSU_v2.g4536.t1"/>
    </source>
</evidence>
<accession>A0A914Z2Q3</accession>
<evidence type="ECO:0000313" key="1">
    <source>
        <dbReference type="Proteomes" id="UP000887577"/>
    </source>
</evidence>
<reference evidence="2" key="1">
    <citation type="submission" date="2022-11" db="UniProtKB">
        <authorList>
            <consortium name="WormBaseParasite"/>
        </authorList>
    </citation>
    <scope>IDENTIFICATION</scope>
</reference>
<proteinExistence type="predicted"/>
<sequence>MNLEIIKLTSNELGYVACICQSCLYRPAFDVLELRFDTNITVSLEEDERDSHLIVHGNPIENLNITITRISDNETETSLLTSKKTSFFNDSLLIRFQQEHSHFFVRYYSLIVQECILCPPRLSSHIDGDYLIEICRIKIGDCALAKGYLDHPLYEVCFFFLHSN</sequence>